<feature type="compositionally biased region" description="Polar residues" evidence="3">
    <location>
        <begin position="77"/>
        <end position="92"/>
    </location>
</feature>
<dbReference type="InterPro" id="IPR050384">
    <property type="entry name" value="Endophilin_SH3RF"/>
</dbReference>
<dbReference type="SMART" id="SM00326">
    <property type="entry name" value="SH3"/>
    <property type="match status" value="3"/>
</dbReference>
<dbReference type="InterPro" id="IPR001452">
    <property type="entry name" value="SH3_domain"/>
</dbReference>
<feature type="region of interest" description="Disordered" evidence="3">
    <location>
        <begin position="353"/>
        <end position="379"/>
    </location>
</feature>
<dbReference type="Pfam" id="PF00018">
    <property type="entry name" value="SH3_1"/>
    <property type="match status" value="2"/>
</dbReference>
<evidence type="ECO:0000313" key="6">
    <source>
        <dbReference type="RefSeq" id="XP_006816978.1"/>
    </source>
</evidence>
<evidence type="ECO:0000259" key="4">
    <source>
        <dbReference type="PROSITE" id="PS50002"/>
    </source>
</evidence>
<feature type="compositionally biased region" description="Polar residues" evidence="3">
    <location>
        <begin position="553"/>
        <end position="575"/>
    </location>
</feature>
<feature type="domain" description="SH3" evidence="4">
    <location>
        <begin position="297"/>
        <end position="356"/>
    </location>
</feature>
<dbReference type="PANTHER" id="PTHR14167">
    <property type="entry name" value="SH3 DOMAIN-CONTAINING"/>
    <property type="match status" value="1"/>
</dbReference>
<accession>A0ABM0MAD7</accession>
<feature type="region of interest" description="Disordered" evidence="3">
    <location>
        <begin position="682"/>
        <end position="702"/>
    </location>
</feature>
<feature type="compositionally biased region" description="Polar residues" evidence="3">
    <location>
        <begin position="1"/>
        <end position="15"/>
    </location>
</feature>
<keyword evidence="5" id="KW-1185">Reference proteome</keyword>
<proteinExistence type="predicted"/>
<feature type="compositionally biased region" description="Polar residues" evidence="3">
    <location>
        <begin position="143"/>
        <end position="156"/>
    </location>
</feature>
<dbReference type="Pfam" id="PF14604">
    <property type="entry name" value="SH3_9"/>
    <property type="match status" value="1"/>
</dbReference>
<feature type="compositionally biased region" description="Polar residues" evidence="3">
    <location>
        <begin position="55"/>
        <end position="69"/>
    </location>
</feature>
<protein>
    <submittedName>
        <fullName evidence="6">Uncharacterized protein LOC102800513</fullName>
    </submittedName>
</protein>
<dbReference type="Gene3D" id="2.30.30.40">
    <property type="entry name" value="SH3 Domains"/>
    <property type="match status" value="3"/>
</dbReference>
<reference evidence="6" key="1">
    <citation type="submission" date="2025-08" db="UniProtKB">
        <authorList>
            <consortium name="RefSeq"/>
        </authorList>
    </citation>
    <scope>IDENTIFICATION</scope>
    <source>
        <tissue evidence="6">Testes</tissue>
    </source>
</reference>
<dbReference type="GeneID" id="102800513"/>
<evidence type="ECO:0000256" key="3">
    <source>
        <dbReference type="SAM" id="MobiDB-lite"/>
    </source>
</evidence>
<feature type="region of interest" description="Disordered" evidence="3">
    <location>
        <begin position="1"/>
        <end position="218"/>
    </location>
</feature>
<feature type="compositionally biased region" description="Pro residues" evidence="3">
    <location>
        <begin position="201"/>
        <end position="212"/>
    </location>
</feature>
<dbReference type="InterPro" id="IPR036028">
    <property type="entry name" value="SH3-like_dom_sf"/>
</dbReference>
<sequence length="867" mass="95617">MVTRTKASAQPSLQIQAVKRPSTLKTVPSPPLQESPLPESVHQSILQESPLPESVHQSHSITAIKQPSTLKVIPSPLQDSPSPESDHPNPSITAIKRPSTLKVIPSPPLQDSPSPESDHPNPSITAIKRPSTLKVIPSPPLQDSPSPESDHPNPSITAIKRPSTLKVIPSPPLQDSPSPESDHPNPSITAIKRPSTLKVIPSPPLQDSPSPKPAASHAPKQKFYQALYNYNGSGSGELDLIINDILIILERSPNGWVKGRLEKNGLSGWLPQSYIEEWTLDSDLQEIKNDGHSDDFEEGVEYKAVYSYHGNSNNELSFSSGDIIIVLEECDNGWWRGNHDNTQGWFPGSYVQPCDDENGDVNDAQAPHNVDQPDGRKQPYGEFEVIPQLMEAMKARGLTSPKRRAPEPPVGQKKAKPLSPDRTSMQSYTSEGLLSPRTLVPRPNNAAMRLAERHENKRISIASLGEENGLEITPGGRSSMRLVKIKAEAVKKGAESRYQEAPSRPTPPPPEAIRKYTLKGRKELAQKDKQNDSVVVDEKIVPKPKPRERTSDRNGLSVSDSSARLPQASDRTVTSLPEKFNKPRSRKPYYENVSFSPGESNARPRVSPRSNVGGVQSSKAAVTHKADHSATQLVRRPQPTSRQLQSERPRSSSFNDIETYTEHYDTRRRSGTLMHKSDMHIAHSPSYSPERQQASPSPRNHDDSTYMNLQMINDMNRPTPVPRTRWSLVLSDDSNIPEPSPRQTPLALSPIPIDRYYSPPHEEDTSNLYENINYAAVINERTAGDGAETVSGAVSVNHGSLTSTPLPKQHNALFTYTAHSKDELSFKAGDVIVELETFDGSGWCQGMLQDGSVGLYPSNYVQLMTEL</sequence>
<feature type="compositionally biased region" description="Basic and acidic residues" evidence="3">
    <location>
        <begin position="524"/>
        <end position="552"/>
    </location>
</feature>
<dbReference type="RefSeq" id="XP_006816978.1">
    <property type="nucleotide sequence ID" value="XM_006816915.1"/>
</dbReference>
<dbReference type="PRINTS" id="PR00452">
    <property type="entry name" value="SH3DOMAIN"/>
</dbReference>
<organism evidence="5 6">
    <name type="scientific">Saccoglossus kowalevskii</name>
    <name type="common">Acorn worm</name>
    <dbReference type="NCBI Taxonomy" id="10224"/>
    <lineage>
        <taxon>Eukaryota</taxon>
        <taxon>Metazoa</taxon>
        <taxon>Hemichordata</taxon>
        <taxon>Enteropneusta</taxon>
        <taxon>Harrimaniidae</taxon>
        <taxon>Saccoglossus</taxon>
    </lineage>
</organism>
<dbReference type="PROSITE" id="PS50002">
    <property type="entry name" value="SH3"/>
    <property type="match status" value="3"/>
</dbReference>
<evidence type="ECO:0000313" key="5">
    <source>
        <dbReference type="Proteomes" id="UP000694865"/>
    </source>
</evidence>
<evidence type="ECO:0000256" key="1">
    <source>
        <dbReference type="ARBA" id="ARBA00022443"/>
    </source>
</evidence>
<feature type="region of interest" description="Disordered" evidence="3">
    <location>
        <begin position="524"/>
        <end position="660"/>
    </location>
</feature>
<dbReference type="CDD" id="cd00174">
    <property type="entry name" value="SH3"/>
    <property type="match status" value="1"/>
</dbReference>
<evidence type="ECO:0000256" key="2">
    <source>
        <dbReference type="PROSITE-ProRule" id="PRU00192"/>
    </source>
</evidence>
<feature type="domain" description="SH3" evidence="4">
    <location>
        <begin position="219"/>
        <end position="280"/>
    </location>
</feature>
<feature type="compositionally biased region" description="Polar residues" evidence="3">
    <location>
        <begin position="685"/>
        <end position="698"/>
    </location>
</feature>
<gene>
    <name evidence="6" type="primary">LOC102800513</name>
</gene>
<feature type="compositionally biased region" description="Polar residues" evidence="3">
    <location>
        <begin position="175"/>
        <end position="188"/>
    </location>
</feature>
<feature type="region of interest" description="Disordered" evidence="3">
    <location>
        <begin position="397"/>
        <end position="443"/>
    </location>
</feature>
<feature type="compositionally biased region" description="Polar residues" evidence="3">
    <location>
        <begin position="421"/>
        <end position="432"/>
    </location>
</feature>
<dbReference type="Proteomes" id="UP000694865">
    <property type="component" value="Unplaced"/>
</dbReference>
<feature type="compositionally biased region" description="Polar residues" evidence="3">
    <location>
        <begin position="608"/>
        <end position="620"/>
    </location>
</feature>
<dbReference type="SUPFAM" id="SSF50044">
    <property type="entry name" value="SH3-domain"/>
    <property type="match status" value="3"/>
</dbReference>
<feature type="compositionally biased region" description="Polar residues" evidence="3">
    <location>
        <begin position="111"/>
        <end position="124"/>
    </location>
</feature>
<keyword evidence="1 2" id="KW-0728">SH3 domain</keyword>
<feature type="domain" description="SH3" evidence="4">
    <location>
        <begin position="805"/>
        <end position="866"/>
    </location>
</feature>
<dbReference type="PRINTS" id="PR00499">
    <property type="entry name" value="P67PHOX"/>
</dbReference>
<name>A0ABM0MAD7_SACKO</name>
<feature type="region of interest" description="Disordered" evidence="3">
    <location>
        <begin position="493"/>
        <end position="512"/>
    </location>
</feature>